<dbReference type="InterPro" id="IPR006379">
    <property type="entry name" value="HAD-SF_hydro_IIB"/>
</dbReference>
<dbReference type="InterPro" id="IPR000150">
    <property type="entry name" value="Cof"/>
</dbReference>
<dbReference type="NCBIfam" id="TIGR00099">
    <property type="entry name" value="Cof-subfamily"/>
    <property type="match status" value="1"/>
</dbReference>
<dbReference type="InterPro" id="IPR036412">
    <property type="entry name" value="HAD-like_sf"/>
</dbReference>
<dbReference type="RefSeq" id="WP_137640029.1">
    <property type="nucleotide sequence ID" value="NZ_BJDK01000013.1"/>
</dbReference>
<dbReference type="SFLD" id="SFLDG01140">
    <property type="entry name" value="C2.B:_Phosphomannomutase_and_P"/>
    <property type="match status" value="1"/>
</dbReference>
<dbReference type="PANTHER" id="PTHR10000:SF53">
    <property type="entry name" value="5-AMINO-6-(5-PHOSPHO-D-RIBITYLAMINO)URACIL PHOSPHATASE YBJI-RELATED"/>
    <property type="match status" value="1"/>
</dbReference>
<dbReference type="PANTHER" id="PTHR10000">
    <property type="entry name" value="PHOSPHOSERINE PHOSPHATASE"/>
    <property type="match status" value="1"/>
</dbReference>
<name>A0ABW1R709_9LACO</name>
<dbReference type="GO" id="GO:0016787">
    <property type="term" value="F:hydrolase activity"/>
    <property type="evidence" value="ECO:0007669"/>
    <property type="project" value="UniProtKB-KW"/>
</dbReference>
<dbReference type="SUPFAM" id="SSF56784">
    <property type="entry name" value="HAD-like"/>
    <property type="match status" value="1"/>
</dbReference>
<dbReference type="Gene3D" id="3.40.50.1000">
    <property type="entry name" value="HAD superfamily/HAD-like"/>
    <property type="match status" value="1"/>
</dbReference>
<dbReference type="PROSITE" id="PS01229">
    <property type="entry name" value="COF_2"/>
    <property type="match status" value="1"/>
</dbReference>
<dbReference type="Gene3D" id="3.30.1240.10">
    <property type="match status" value="1"/>
</dbReference>
<comment type="caution">
    <text evidence="1">The sequence shown here is derived from an EMBL/GenBank/DDBJ whole genome shotgun (WGS) entry which is preliminary data.</text>
</comment>
<dbReference type="NCBIfam" id="TIGR01484">
    <property type="entry name" value="HAD-SF-IIB"/>
    <property type="match status" value="1"/>
</dbReference>
<dbReference type="EC" id="3.1.3.-" evidence="1"/>
<protein>
    <submittedName>
        <fullName evidence="1">Cof-type HAD-IIB family hydrolase</fullName>
        <ecNumber evidence="1">3.1.3.-</ecNumber>
    </submittedName>
</protein>
<proteinExistence type="predicted"/>
<keyword evidence="2" id="KW-1185">Reference proteome</keyword>
<reference evidence="2" key="1">
    <citation type="journal article" date="2019" name="Int. J. Syst. Evol. Microbiol.">
        <title>The Global Catalogue of Microorganisms (GCM) 10K type strain sequencing project: providing services to taxonomists for standard genome sequencing and annotation.</title>
        <authorList>
            <consortium name="The Broad Institute Genomics Platform"/>
            <consortium name="The Broad Institute Genome Sequencing Center for Infectious Disease"/>
            <person name="Wu L."/>
            <person name="Ma J."/>
        </authorList>
    </citation>
    <scope>NUCLEOTIDE SEQUENCE [LARGE SCALE GENOMIC DNA]</scope>
    <source>
        <strain evidence="2">CCM 8932</strain>
    </source>
</reference>
<evidence type="ECO:0000313" key="1">
    <source>
        <dbReference type="EMBL" id="MFC6165390.1"/>
    </source>
</evidence>
<dbReference type="InterPro" id="IPR023214">
    <property type="entry name" value="HAD_sf"/>
</dbReference>
<dbReference type="Proteomes" id="UP001596253">
    <property type="component" value="Unassembled WGS sequence"/>
</dbReference>
<evidence type="ECO:0000313" key="2">
    <source>
        <dbReference type="Proteomes" id="UP001596253"/>
    </source>
</evidence>
<sequence length="265" mass="29042">MKVALIASDLDGTFLRDDHDFDHARFQAQLDQINANGQHFVVASGNQLQHCIDVFDGIQGELTYVAENGGLVIDNHGHVLHESVLTPPVLAELLAFVGTEPALAGAGMSLSGKQAAYIRPIDDSDLMRYFLSNIAVVADLATVDDHIYKATFSWDNQDINQQAAIINQHFKGRLRATVSGGNGLDVINPNVNKAQGLAYLQQRWQVPFSRTAAFGDNGNDLEMLREAEYSFAMRNAIAPVKAMATYQTRLDNNHDGVLHEIDALI</sequence>
<gene>
    <name evidence="1" type="ORF">ACFP3T_11975</name>
</gene>
<dbReference type="CDD" id="cd07518">
    <property type="entry name" value="HAD_YbiV-Like"/>
    <property type="match status" value="1"/>
</dbReference>
<dbReference type="Pfam" id="PF08282">
    <property type="entry name" value="Hydrolase_3"/>
    <property type="match status" value="1"/>
</dbReference>
<dbReference type="EMBL" id="JBHSSD010000051">
    <property type="protein sequence ID" value="MFC6165390.1"/>
    <property type="molecule type" value="Genomic_DNA"/>
</dbReference>
<dbReference type="SFLD" id="SFLDS00003">
    <property type="entry name" value="Haloacid_Dehalogenase"/>
    <property type="match status" value="1"/>
</dbReference>
<keyword evidence="1" id="KW-0378">Hydrolase</keyword>
<accession>A0ABW1R709</accession>
<organism evidence="1 2">
    <name type="scientific">Lactiplantibacillus dongliensis</name>
    <dbReference type="NCBI Taxonomy" id="2559919"/>
    <lineage>
        <taxon>Bacteria</taxon>
        <taxon>Bacillati</taxon>
        <taxon>Bacillota</taxon>
        <taxon>Bacilli</taxon>
        <taxon>Lactobacillales</taxon>
        <taxon>Lactobacillaceae</taxon>
        <taxon>Lactiplantibacillus</taxon>
    </lineage>
</organism>